<proteinExistence type="predicted"/>
<gene>
    <name evidence="1" type="ORF">LCGC14_2924380</name>
</gene>
<evidence type="ECO:0000313" key="1">
    <source>
        <dbReference type="EMBL" id="KKK70399.1"/>
    </source>
</evidence>
<sequence length="89" mass="9987">MISAQVMNLLYGELRKAEKKFPTFPTDPVHAAAIVAEESGELLQAALDYTYGRSKSDFAMAKEAAHTAAMGIRFLMSMHQMERRPPEQR</sequence>
<evidence type="ECO:0008006" key="2">
    <source>
        <dbReference type="Google" id="ProtNLM"/>
    </source>
</evidence>
<protein>
    <recommendedName>
        <fullName evidence="2">NTP pyrophosphohydrolase MazG putative catalytic core domain-containing protein</fullName>
    </recommendedName>
</protein>
<dbReference type="AlphaFoldDB" id="A0A0F8ZVG0"/>
<dbReference type="EMBL" id="LAZR01058208">
    <property type="protein sequence ID" value="KKK70399.1"/>
    <property type="molecule type" value="Genomic_DNA"/>
</dbReference>
<name>A0A0F8ZVG0_9ZZZZ</name>
<accession>A0A0F8ZVG0</accession>
<reference evidence="1" key="1">
    <citation type="journal article" date="2015" name="Nature">
        <title>Complex archaea that bridge the gap between prokaryotes and eukaryotes.</title>
        <authorList>
            <person name="Spang A."/>
            <person name="Saw J.H."/>
            <person name="Jorgensen S.L."/>
            <person name="Zaremba-Niedzwiedzka K."/>
            <person name="Martijn J."/>
            <person name="Lind A.E."/>
            <person name="van Eijk R."/>
            <person name="Schleper C."/>
            <person name="Guy L."/>
            <person name="Ettema T.J."/>
        </authorList>
    </citation>
    <scope>NUCLEOTIDE SEQUENCE</scope>
</reference>
<organism evidence="1">
    <name type="scientific">marine sediment metagenome</name>
    <dbReference type="NCBI Taxonomy" id="412755"/>
    <lineage>
        <taxon>unclassified sequences</taxon>
        <taxon>metagenomes</taxon>
        <taxon>ecological metagenomes</taxon>
    </lineage>
</organism>
<comment type="caution">
    <text evidence="1">The sequence shown here is derived from an EMBL/GenBank/DDBJ whole genome shotgun (WGS) entry which is preliminary data.</text>
</comment>